<keyword evidence="3" id="KW-1185">Reference proteome</keyword>
<dbReference type="EMBL" id="NTMR01000022">
    <property type="protein sequence ID" value="PBK03198.1"/>
    <property type="molecule type" value="Genomic_DNA"/>
</dbReference>
<protein>
    <recommendedName>
        <fullName evidence="1">Transposase IS30-like HTH domain-containing protein</fullName>
    </recommendedName>
</protein>
<evidence type="ECO:0000313" key="3">
    <source>
        <dbReference type="Proteomes" id="UP000242313"/>
    </source>
</evidence>
<gene>
    <name evidence="2" type="ORF">CNQ84_15695</name>
</gene>
<dbReference type="AlphaFoldDB" id="A0A2A3MEH2"/>
<feature type="domain" description="Transposase IS30-like HTH" evidence="1">
    <location>
        <begin position="4"/>
        <end position="36"/>
    </location>
</feature>
<dbReference type="Proteomes" id="UP000242313">
    <property type="component" value="Unassembled WGS sequence"/>
</dbReference>
<dbReference type="RefSeq" id="WP_096005776.1">
    <property type="nucleotide sequence ID" value="NZ_LMAZ01000010.1"/>
</dbReference>
<evidence type="ECO:0000259" key="1">
    <source>
        <dbReference type="Pfam" id="PF13936"/>
    </source>
</evidence>
<dbReference type="Pfam" id="PF13936">
    <property type="entry name" value="HTH_38"/>
    <property type="match status" value="1"/>
</dbReference>
<dbReference type="InterPro" id="IPR025246">
    <property type="entry name" value="IS30-like_HTH"/>
</dbReference>
<organism evidence="2 3">
    <name type="scientific">Pseudomonas abyssi</name>
    <dbReference type="NCBI Taxonomy" id="170540"/>
    <lineage>
        <taxon>Bacteria</taxon>
        <taxon>Pseudomonadati</taxon>
        <taxon>Pseudomonadota</taxon>
        <taxon>Gammaproteobacteria</taxon>
        <taxon>Pseudomonadales</taxon>
        <taxon>Pseudomonadaceae</taxon>
        <taxon>Pseudomonas</taxon>
    </lineage>
</organism>
<accession>A0A2A3MEH2</accession>
<comment type="caution">
    <text evidence="2">The sequence shown here is derived from an EMBL/GenBank/DDBJ whole genome shotgun (WGS) entry which is preliminary data.</text>
</comment>
<evidence type="ECO:0000313" key="2">
    <source>
        <dbReference type="EMBL" id="PBK03198.1"/>
    </source>
</evidence>
<reference evidence="2 3" key="1">
    <citation type="submission" date="2017-09" db="EMBL/GenBank/DDBJ databases">
        <title>Pseudomonas abyssi sp. nov. isolated from Abyssopelagic Water.</title>
        <authorList>
            <person name="Wei Y."/>
        </authorList>
    </citation>
    <scope>NUCLEOTIDE SEQUENCE [LARGE SCALE GENOMIC DNA]</scope>
    <source>
        <strain evidence="2 3">MT5</strain>
    </source>
</reference>
<name>A0A2A3MEH2_9PSED</name>
<sequence length="40" mass="4594">MPNHYTHLRIEDRVTLMLMRQSGHNLRAIASALGRTAQHP</sequence>
<proteinExistence type="predicted"/>